<reference evidence="1" key="1">
    <citation type="submission" date="2019-06" db="EMBL/GenBank/DDBJ databases">
        <authorList>
            <person name="Zheng W."/>
        </authorList>
    </citation>
    <scope>NUCLEOTIDE SEQUENCE</scope>
    <source>
        <strain evidence="1">QDHG01</strain>
    </source>
</reference>
<sequence length="119" mass="12933">MKLLVTEPQKVCATKKRPSGLKPTYANQYSYAPETQNCLPHWNGVVAARSQKTTSGYEKSQVTKQQKLAESPVNSVSVVLPAAIKQFSLTSIEQISVSDESPPTTSGYRALGQVAVHIK</sequence>
<dbReference type="Proteomes" id="UP000785679">
    <property type="component" value="Unassembled WGS sequence"/>
</dbReference>
<comment type="caution">
    <text evidence="1">The sequence shown here is derived from an EMBL/GenBank/DDBJ whole genome shotgun (WGS) entry which is preliminary data.</text>
</comment>
<accession>A0A8J8NGF3</accession>
<protein>
    <submittedName>
        <fullName evidence="1">Uncharacterized protein</fullName>
    </submittedName>
</protein>
<organism evidence="1 2">
    <name type="scientific">Halteria grandinella</name>
    <dbReference type="NCBI Taxonomy" id="5974"/>
    <lineage>
        <taxon>Eukaryota</taxon>
        <taxon>Sar</taxon>
        <taxon>Alveolata</taxon>
        <taxon>Ciliophora</taxon>
        <taxon>Intramacronucleata</taxon>
        <taxon>Spirotrichea</taxon>
        <taxon>Stichotrichia</taxon>
        <taxon>Sporadotrichida</taxon>
        <taxon>Halteriidae</taxon>
        <taxon>Halteria</taxon>
    </lineage>
</organism>
<proteinExistence type="predicted"/>
<name>A0A8J8NGF3_HALGN</name>
<dbReference type="EMBL" id="RRYP01017933">
    <property type="protein sequence ID" value="TNV73870.1"/>
    <property type="molecule type" value="Genomic_DNA"/>
</dbReference>
<gene>
    <name evidence="1" type="ORF">FGO68_gene15320</name>
</gene>
<evidence type="ECO:0000313" key="2">
    <source>
        <dbReference type="Proteomes" id="UP000785679"/>
    </source>
</evidence>
<evidence type="ECO:0000313" key="1">
    <source>
        <dbReference type="EMBL" id="TNV73870.1"/>
    </source>
</evidence>
<dbReference type="AlphaFoldDB" id="A0A8J8NGF3"/>
<keyword evidence="2" id="KW-1185">Reference proteome</keyword>